<proteinExistence type="predicted"/>
<evidence type="ECO:0000313" key="2">
    <source>
        <dbReference type="Proteomes" id="UP000033841"/>
    </source>
</evidence>
<dbReference type="AlphaFoldDB" id="A0A0G0LCQ7"/>
<accession>A0A0G0LCQ7</accession>
<comment type="caution">
    <text evidence="1">The sequence shown here is derived from an EMBL/GenBank/DDBJ whole genome shotgun (WGS) entry which is preliminary data.</text>
</comment>
<feature type="non-terminal residue" evidence="1">
    <location>
        <position position="22"/>
    </location>
</feature>
<organism evidence="1 2">
    <name type="scientific">Candidatus Shapirobacteria bacterium GW2011_GWE1_38_92</name>
    <dbReference type="NCBI Taxonomy" id="1618489"/>
    <lineage>
        <taxon>Bacteria</taxon>
        <taxon>Candidatus Shapironibacteriota</taxon>
    </lineage>
</organism>
<dbReference type="EMBL" id="LBVR01000053">
    <property type="protein sequence ID" value="KKQ89738.1"/>
    <property type="molecule type" value="Genomic_DNA"/>
</dbReference>
<evidence type="ECO:0000313" key="1">
    <source>
        <dbReference type="EMBL" id="KKQ89738.1"/>
    </source>
</evidence>
<reference evidence="1 2" key="1">
    <citation type="journal article" date="2015" name="Nature">
        <title>rRNA introns, odd ribosomes, and small enigmatic genomes across a large radiation of phyla.</title>
        <authorList>
            <person name="Brown C.T."/>
            <person name="Hug L.A."/>
            <person name="Thomas B.C."/>
            <person name="Sharon I."/>
            <person name="Castelle C.J."/>
            <person name="Singh A."/>
            <person name="Wilkins M.J."/>
            <person name="Williams K.H."/>
            <person name="Banfield J.F."/>
        </authorList>
    </citation>
    <scope>NUCLEOTIDE SEQUENCE [LARGE SCALE GENOMIC DNA]</scope>
</reference>
<gene>
    <name evidence="1" type="ORF">UT14_C0053G0001</name>
</gene>
<protein>
    <submittedName>
        <fullName evidence="1">Uncharacterized protein</fullName>
    </submittedName>
</protein>
<sequence>MEFVPFSLIGNKEIGEIVNVGD</sequence>
<name>A0A0G0LCQ7_9BACT</name>
<dbReference type="Proteomes" id="UP000033841">
    <property type="component" value="Unassembled WGS sequence"/>
</dbReference>